<dbReference type="AlphaFoldDB" id="A0AAV7N515"/>
<keyword evidence="2" id="KW-1185">Reference proteome</keyword>
<proteinExistence type="predicted"/>
<accession>A0AAV7N515</accession>
<dbReference type="EMBL" id="JANPWB010000013">
    <property type="protein sequence ID" value="KAJ1109759.1"/>
    <property type="molecule type" value="Genomic_DNA"/>
</dbReference>
<name>A0AAV7N515_PLEWA</name>
<organism evidence="1 2">
    <name type="scientific">Pleurodeles waltl</name>
    <name type="common">Iberian ribbed newt</name>
    <dbReference type="NCBI Taxonomy" id="8319"/>
    <lineage>
        <taxon>Eukaryota</taxon>
        <taxon>Metazoa</taxon>
        <taxon>Chordata</taxon>
        <taxon>Craniata</taxon>
        <taxon>Vertebrata</taxon>
        <taxon>Euteleostomi</taxon>
        <taxon>Amphibia</taxon>
        <taxon>Batrachia</taxon>
        <taxon>Caudata</taxon>
        <taxon>Salamandroidea</taxon>
        <taxon>Salamandridae</taxon>
        <taxon>Pleurodelinae</taxon>
        <taxon>Pleurodeles</taxon>
    </lineage>
</organism>
<feature type="non-terminal residue" evidence="1">
    <location>
        <position position="109"/>
    </location>
</feature>
<sequence>YRDSFVSLTPEVRSFCTYCSLYKTHKVYGWCDCPSLGHHKEANNTNQALSSHYGAFPQQSCGYYVSGSFCFIFVVMHPRFEFSFLSIFKMGALVPSVAPTAVYGVEGCI</sequence>
<dbReference type="Proteomes" id="UP001066276">
    <property type="component" value="Chromosome 9"/>
</dbReference>
<feature type="non-terminal residue" evidence="1">
    <location>
        <position position="1"/>
    </location>
</feature>
<gene>
    <name evidence="1" type="ORF">NDU88_007118</name>
</gene>
<evidence type="ECO:0000313" key="1">
    <source>
        <dbReference type="EMBL" id="KAJ1109759.1"/>
    </source>
</evidence>
<comment type="caution">
    <text evidence="1">The sequence shown here is derived from an EMBL/GenBank/DDBJ whole genome shotgun (WGS) entry which is preliminary data.</text>
</comment>
<protein>
    <submittedName>
        <fullName evidence="1">Uncharacterized protein</fullName>
    </submittedName>
</protein>
<reference evidence="1" key="1">
    <citation type="journal article" date="2022" name="bioRxiv">
        <title>Sequencing and chromosome-scale assembly of the giantPleurodeles waltlgenome.</title>
        <authorList>
            <person name="Brown T."/>
            <person name="Elewa A."/>
            <person name="Iarovenko S."/>
            <person name="Subramanian E."/>
            <person name="Araus A.J."/>
            <person name="Petzold A."/>
            <person name="Susuki M."/>
            <person name="Suzuki K.-i.T."/>
            <person name="Hayashi T."/>
            <person name="Toyoda A."/>
            <person name="Oliveira C."/>
            <person name="Osipova E."/>
            <person name="Leigh N.D."/>
            <person name="Simon A."/>
            <person name="Yun M.H."/>
        </authorList>
    </citation>
    <scope>NUCLEOTIDE SEQUENCE</scope>
    <source>
        <strain evidence="1">20211129_DDA</strain>
        <tissue evidence="1">Liver</tissue>
    </source>
</reference>
<evidence type="ECO:0000313" key="2">
    <source>
        <dbReference type="Proteomes" id="UP001066276"/>
    </source>
</evidence>